<reference evidence="1 2" key="1">
    <citation type="journal article" date="2006" name="Proc. Natl. Acad. Sci. U.S.A.">
        <title>The partitioned Rhizobium etli genome: genetic and metabolic redundancy in seven interacting replicons.</title>
        <authorList>
            <person name="Gonzalez V."/>
            <person name="Santamaria R.I."/>
            <person name="Bustos P."/>
            <person name="Hernandez-Gonzalez I."/>
            <person name="Medrano-Soto A."/>
            <person name="Moreno-Hagelsieb G."/>
            <person name="Janga S.C."/>
            <person name="Ramirez M.A."/>
            <person name="Jimenez-Jacinto V."/>
            <person name="Collado-Vides J."/>
            <person name="Davila G."/>
        </authorList>
    </citation>
    <scope>NUCLEOTIDE SEQUENCE [LARGE SCALE GENOMIC DNA]</scope>
    <source>
        <strain evidence="2">ATCC 51251 / DSM 11541 / JCM 21823 / NBRC 15573 / CFN 42</strain>
    </source>
</reference>
<protein>
    <submittedName>
        <fullName evidence="1">Uncharacterized protein</fullName>
    </submittedName>
</protein>
<geneLocation type="plasmid" evidence="1 2">
    <name>p42e</name>
</geneLocation>
<gene>
    <name evidence="1" type="ordered locus">RHE_PE00127</name>
</gene>
<organism evidence="1 2">
    <name type="scientific">Rhizobium etli (strain ATCC 51251 / DSM 11541 / JCM 21823 / NBRC 15573 / CFN 42)</name>
    <dbReference type="NCBI Taxonomy" id="347834"/>
    <lineage>
        <taxon>Bacteria</taxon>
        <taxon>Pseudomonadati</taxon>
        <taxon>Pseudomonadota</taxon>
        <taxon>Alphaproteobacteria</taxon>
        <taxon>Hyphomicrobiales</taxon>
        <taxon>Rhizobiaceae</taxon>
        <taxon>Rhizobium/Agrobacterium group</taxon>
        <taxon>Rhizobium</taxon>
    </lineage>
</organism>
<keyword evidence="2" id="KW-1185">Reference proteome</keyword>
<proteinExistence type="predicted"/>
<name>Q2K0C1_RHIEC</name>
<keyword evidence="1" id="KW-0614">Plasmid</keyword>
<evidence type="ECO:0000313" key="2">
    <source>
        <dbReference type="Proteomes" id="UP000001936"/>
    </source>
</evidence>
<evidence type="ECO:0000313" key="1">
    <source>
        <dbReference type="EMBL" id="ABC93565.1"/>
    </source>
</evidence>
<dbReference type="AlphaFoldDB" id="Q2K0C1"/>
<accession>Q2K0C1</accession>
<dbReference type="KEGG" id="ret:RHE_PE00127"/>
<dbReference type="EMBL" id="CP000137">
    <property type="protein sequence ID" value="ABC93565.1"/>
    <property type="molecule type" value="Genomic_DNA"/>
</dbReference>
<dbReference type="Proteomes" id="UP000001936">
    <property type="component" value="Plasmid p42e"/>
</dbReference>
<sequence length="208" mass="22927">MKSAGERSEYLQLLQREAEIAQHFAENFLDPAGRPDHHGAIGRALALHEAGRLEIDQRLAAGLARHDGDQETGEIGLIDGARFLSPILDQPRLGVGGEHRGQRPLLRKPEALQLGRIAGERHHVIIVQVGEALDIVSRVDAEDLHRIEKLGHQIGRLGAQLGQMFLILAGRGGADAIREADPCRAHLLQQTDIERQFVTVIQHRLPCQ</sequence>
<dbReference type="HOGENOM" id="CLU_1320048_0_0_5"/>